<feature type="transmembrane region" description="Helical" evidence="1">
    <location>
        <begin position="221"/>
        <end position="239"/>
    </location>
</feature>
<keyword evidence="1" id="KW-1133">Transmembrane helix</keyword>
<dbReference type="EMBL" id="BQXH01000013">
    <property type="protein sequence ID" value="GKS81791.1"/>
    <property type="molecule type" value="Genomic_DNA"/>
</dbReference>
<keyword evidence="3" id="KW-1185">Reference proteome</keyword>
<gene>
    <name evidence="2" type="primary">malA</name>
    <name evidence="2" type="ORF">LPAF129_14770</name>
</gene>
<accession>A0ABQ5JMR1</accession>
<dbReference type="Proteomes" id="UP001055149">
    <property type="component" value="Unassembled WGS sequence"/>
</dbReference>
<keyword evidence="1" id="KW-0812">Transmembrane</keyword>
<comment type="caution">
    <text evidence="2">The sequence shown here is derived from an EMBL/GenBank/DDBJ whole genome shotgun (WGS) entry which is preliminary data.</text>
</comment>
<feature type="transmembrane region" description="Helical" evidence="1">
    <location>
        <begin position="158"/>
        <end position="179"/>
    </location>
</feature>
<keyword evidence="1" id="KW-0472">Membrane</keyword>
<protein>
    <submittedName>
        <fullName evidence="2">Maltodextrose utilization protein MalA</fullName>
    </submittedName>
</protein>
<name>A0ABQ5JMR1_9LACO</name>
<evidence type="ECO:0000313" key="2">
    <source>
        <dbReference type="EMBL" id="GKS81791.1"/>
    </source>
</evidence>
<sequence length="249" mass="28195">MFQKRHDLRWFQIVIILLFLLALNILPVPFFYQKQQSMPLDLYLPHVQKLLQKNSSQLQQASQAGKFADGRYHFDHAQVLQEDQQGVVGVNLSEKQLAHTKNAVVLGQRSFIFKENGTVNRLYYGDSFRADQPLKKQLNQEWYHRNKAAISFAMLQSIGSLFLLTNLVFVFGGGLILWLGRKSPLITLGSFRESVTVMVNILGPVSLVVAIVGLVKFDVSLLLTLQMLGAVMLLLTIYAKTRFNDGNLS</sequence>
<feature type="transmembrane region" description="Helical" evidence="1">
    <location>
        <begin position="191"/>
        <end position="215"/>
    </location>
</feature>
<evidence type="ECO:0000256" key="1">
    <source>
        <dbReference type="SAM" id="Phobius"/>
    </source>
</evidence>
<evidence type="ECO:0000313" key="3">
    <source>
        <dbReference type="Proteomes" id="UP001055149"/>
    </source>
</evidence>
<dbReference type="RefSeq" id="WP_244055535.1">
    <property type="nucleotide sequence ID" value="NZ_BQXH01000013.1"/>
</dbReference>
<reference evidence="2" key="1">
    <citation type="journal article" date="2022" name="Int. J. Syst. Evol. Microbiol.">
        <title>A novel species of lactic acid bacteria, Ligilactobacillus pabuli sp. nov., isolated from alfalfa silage.</title>
        <authorList>
            <person name="Tohno M."/>
            <person name="Tanizawa Y."/>
            <person name="Sawada H."/>
            <person name="Sakamoto M."/>
            <person name="Ohkuma M."/>
            <person name="Kobayashi H."/>
        </authorList>
    </citation>
    <scope>NUCLEOTIDE SEQUENCE</scope>
    <source>
        <strain evidence="2">AF129</strain>
    </source>
</reference>
<organism evidence="2 3">
    <name type="scientific">Ligilactobacillus pabuli</name>
    <dbReference type="NCBI Taxonomy" id="2886039"/>
    <lineage>
        <taxon>Bacteria</taxon>
        <taxon>Bacillati</taxon>
        <taxon>Bacillota</taxon>
        <taxon>Bacilli</taxon>
        <taxon>Lactobacillales</taxon>
        <taxon>Lactobacillaceae</taxon>
        <taxon>Ligilactobacillus</taxon>
    </lineage>
</organism>
<feature type="transmembrane region" description="Helical" evidence="1">
    <location>
        <begin position="12"/>
        <end position="32"/>
    </location>
</feature>
<proteinExistence type="predicted"/>